<reference evidence="2" key="2">
    <citation type="journal article" date="2018" name="Mol. Plant Microbe Interact.">
        <title>Genome sequence resources for the wheat stripe rust pathogen (Puccinia striiformis f. sp. tritici) and the barley stripe rust pathogen (Puccinia striiformis f. sp. hordei).</title>
        <authorList>
            <person name="Xia C."/>
            <person name="Wang M."/>
            <person name="Yin C."/>
            <person name="Cornejo O.E."/>
            <person name="Hulbert S.H."/>
            <person name="Chen X."/>
        </authorList>
    </citation>
    <scope>NUCLEOTIDE SEQUENCE [LARGE SCALE GENOMIC DNA]</scope>
    <source>
        <strain evidence="2">93-210</strain>
    </source>
</reference>
<organism evidence="1 2">
    <name type="scientific">Puccinia striiformis f. sp. tritici</name>
    <dbReference type="NCBI Taxonomy" id="168172"/>
    <lineage>
        <taxon>Eukaryota</taxon>
        <taxon>Fungi</taxon>
        <taxon>Dikarya</taxon>
        <taxon>Basidiomycota</taxon>
        <taxon>Pucciniomycotina</taxon>
        <taxon>Pucciniomycetes</taxon>
        <taxon>Pucciniales</taxon>
        <taxon>Pucciniaceae</taxon>
        <taxon>Puccinia</taxon>
    </lineage>
</organism>
<reference evidence="1 2" key="3">
    <citation type="journal article" date="2022" name="Microbiol. Spectr.">
        <title>Folding features and dynamics of 3D genome architecture in plant fungal pathogens.</title>
        <authorList>
            <person name="Xia C."/>
        </authorList>
    </citation>
    <scope>NUCLEOTIDE SEQUENCE [LARGE SCALE GENOMIC DNA]</scope>
    <source>
        <strain evidence="1 2">93-210</strain>
    </source>
</reference>
<accession>A0ACC0ES43</accession>
<name>A0ACC0ES43_9BASI</name>
<protein>
    <submittedName>
        <fullName evidence="1">Uncharacterized protein</fullName>
    </submittedName>
</protein>
<comment type="caution">
    <text evidence="1">The sequence shown here is derived from an EMBL/GenBank/DDBJ whole genome shotgun (WGS) entry which is preliminary data.</text>
</comment>
<evidence type="ECO:0000313" key="2">
    <source>
        <dbReference type="Proteomes" id="UP001060170"/>
    </source>
</evidence>
<proteinExistence type="predicted"/>
<gene>
    <name evidence="1" type="ORF">MJO28_003322</name>
</gene>
<reference evidence="2" key="1">
    <citation type="journal article" date="2018" name="BMC Genomics">
        <title>Genomic insights into host adaptation between the wheat stripe rust pathogen (Puccinia striiformis f. sp. tritici) and the barley stripe rust pathogen (Puccinia striiformis f. sp. hordei).</title>
        <authorList>
            <person name="Xia C."/>
            <person name="Wang M."/>
            <person name="Yin C."/>
            <person name="Cornejo O.E."/>
            <person name="Hulbert S.H."/>
            <person name="Chen X."/>
        </authorList>
    </citation>
    <scope>NUCLEOTIDE SEQUENCE [LARGE SCALE GENOMIC DNA]</scope>
    <source>
        <strain evidence="2">93-210</strain>
    </source>
</reference>
<evidence type="ECO:0000313" key="1">
    <source>
        <dbReference type="EMBL" id="KAI7959531.1"/>
    </source>
</evidence>
<sequence length="86" mass="9663">MTRTRKSFFSLICRNMGGFGSRTKKWGTGSPIFASGLIRAGPASFKSARRRRRSSPDKQPKVVYIHTDKDQFSRIHTKPSSSSSQI</sequence>
<dbReference type="EMBL" id="CM045867">
    <property type="protein sequence ID" value="KAI7959531.1"/>
    <property type="molecule type" value="Genomic_DNA"/>
</dbReference>
<dbReference type="Proteomes" id="UP001060170">
    <property type="component" value="Chromosome 3"/>
</dbReference>
<keyword evidence="2" id="KW-1185">Reference proteome</keyword>